<keyword evidence="5" id="KW-1185">Reference proteome</keyword>
<keyword evidence="1" id="KW-0677">Repeat</keyword>
<sequence length="1090" mass="124893">MIEPLTAIAVAGNVLQFAELGTKLLLKACEVYKSTDGLDDEYRDLGIIAENVRNCNTVLEQFALMLPPEHKSSAHNLLEANNFCLKISTEFLQLLEQAAPKSEDHKISAAFKSAFTNLRKQNKIARLDKNINHARSNLLMNLLAFSTTEIRTMKNSILDGIGTSRSEVLHQMQEVSDNLRGDVRDLIESFSAMELNFQNQLTAFRQSDCSLTKEAKQSKLEVSLRTENLESKRIRQKIHELDITTTKAQAKVMDSLFFSQMHTRRDQIAEAHPQTLKWIFQRGDAQLAWHEFAGWLETYDNQRIYWIRGKAGSGKSTLLRALDGQIKCNLFKGWAEDFPLIQVGTYFWHAGSPIQRSVAGLLRSLLYQAFELLPGILPDVIWASRWNSALGMGSQMNDWTIQELRGTLTRFIQLTSEQSEAPSRVLLLVDGLDEYEGSDEERQRMIDLFAEITESPHVKVCLSSRPWVVYVQRLQQYPSLRLESLTKNDIELFVHDRLFSDKLIREMLDRRPLLQDELSKEIVHKAKGVFLWVRLVVRDLLQVVRDGGSASLVRRTLREMPSELNAYFTRMLDSIDPRYRKDSSMIIQFALCSLLKVTTPSTLPHSDSVAIKESLVDSDEPALLQPFWLPQPLLLHLHYLDEESPPDFALSDDFKPLDLRDAKEVDYELKYGATRSRFIDIDKTPAQGLVLEVFIYHFLPPLSKDFLSTPQAQRILHRYSDGPYDSYTFQCNTLLSDIASLRQLPRTYSERLSLATHLLVQLHSAHFGETEAWRMLEMMVSQLDPADRQWQELQTRDVPYLDHGGIQKTLLQVLCQWQWHQSTILTLAIQFGLGWLVKPNLTKEIIRTKMRRPMLDYALRPSFETCFPWDPDVSVVEHILSLGADPHQHYQGSSVLGHLIAYMAILSKSLTPCSVDIFYLLINNCSSPLLCVKDIRRAFRMRGVSHQKFQDFVDKLQDLRSDEATQEVEGGSYLITEYLFAWDRLRRLTHPAVDLERLRQAEQEVLRRGSAILDAVPARRVDYQPHRGKQDLSLSDGLQRTSDDQQLPTGSKRRCPEGDEPPLCRGSKSQRTLSPVQEEKSSSPFPLLSV</sequence>
<evidence type="ECO:0000256" key="2">
    <source>
        <dbReference type="SAM" id="MobiDB-lite"/>
    </source>
</evidence>
<name>A0A0D2IZ24_9EURO</name>
<dbReference type="Pfam" id="PF25053">
    <property type="entry name" value="DUF7791"/>
    <property type="match status" value="1"/>
</dbReference>
<dbReference type="Pfam" id="PF24883">
    <property type="entry name" value="NPHP3_N"/>
    <property type="match status" value="1"/>
</dbReference>
<dbReference type="AlphaFoldDB" id="A0A0D2IZ24"/>
<proteinExistence type="predicted"/>
<dbReference type="OrthoDB" id="443402at2759"/>
<dbReference type="RefSeq" id="XP_016636419.1">
    <property type="nucleotide sequence ID" value="XM_016772949.1"/>
</dbReference>
<dbReference type="PANTHER" id="PTHR10039:SF5">
    <property type="entry name" value="NACHT DOMAIN-CONTAINING PROTEIN"/>
    <property type="match status" value="1"/>
</dbReference>
<reference evidence="4 5" key="1">
    <citation type="submission" date="2015-01" db="EMBL/GenBank/DDBJ databases">
        <title>The Genome Sequence of Fonsecaea multimorphosa CBS 102226.</title>
        <authorList>
            <consortium name="The Broad Institute Genomics Platform"/>
            <person name="Cuomo C."/>
            <person name="de Hoog S."/>
            <person name="Gorbushina A."/>
            <person name="Stielow B."/>
            <person name="Teixiera M."/>
            <person name="Abouelleil A."/>
            <person name="Chapman S.B."/>
            <person name="Priest M."/>
            <person name="Young S.K."/>
            <person name="Wortman J."/>
            <person name="Nusbaum C."/>
            <person name="Birren B."/>
        </authorList>
    </citation>
    <scope>NUCLEOTIDE SEQUENCE [LARGE SCALE GENOMIC DNA]</scope>
    <source>
        <strain evidence="4 5">CBS 102226</strain>
    </source>
</reference>
<dbReference type="SUPFAM" id="SSF52540">
    <property type="entry name" value="P-loop containing nucleoside triphosphate hydrolases"/>
    <property type="match status" value="1"/>
</dbReference>
<evidence type="ECO:0000256" key="1">
    <source>
        <dbReference type="ARBA" id="ARBA00022737"/>
    </source>
</evidence>
<gene>
    <name evidence="4" type="ORF">Z520_02435</name>
</gene>
<protein>
    <recommendedName>
        <fullName evidence="3">NACHT domain-containing protein</fullName>
    </recommendedName>
</protein>
<feature type="domain" description="NACHT" evidence="3">
    <location>
        <begin position="303"/>
        <end position="466"/>
    </location>
</feature>
<dbReference type="PANTHER" id="PTHR10039">
    <property type="entry name" value="AMELOGENIN"/>
    <property type="match status" value="1"/>
</dbReference>
<dbReference type="PROSITE" id="PS50837">
    <property type="entry name" value="NACHT"/>
    <property type="match status" value="1"/>
</dbReference>
<evidence type="ECO:0000313" key="4">
    <source>
        <dbReference type="EMBL" id="KIY02297.1"/>
    </source>
</evidence>
<feature type="compositionally biased region" description="Polar residues" evidence="2">
    <location>
        <begin position="1032"/>
        <end position="1049"/>
    </location>
</feature>
<accession>A0A0D2IZ24</accession>
<dbReference type="VEuPathDB" id="FungiDB:Z520_02435"/>
<dbReference type="Proteomes" id="UP000053411">
    <property type="component" value="Unassembled WGS sequence"/>
</dbReference>
<dbReference type="InterPro" id="IPR056884">
    <property type="entry name" value="NPHP3-like_N"/>
</dbReference>
<dbReference type="GeneID" id="27708181"/>
<dbReference type="InterPro" id="IPR007111">
    <property type="entry name" value="NACHT_NTPase"/>
</dbReference>
<evidence type="ECO:0000259" key="3">
    <source>
        <dbReference type="PROSITE" id="PS50837"/>
    </source>
</evidence>
<dbReference type="EMBL" id="KN848064">
    <property type="protein sequence ID" value="KIY02297.1"/>
    <property type="molecule type" value="Genomic_DNA"/>
</dbReference>
<organism evidence="4 5">
    <name type="scientific">Fonsecaea multimorphosa CBS 102226</name>
    <dbReference type="NCBI Taxonomy" id="1442371"/>
    <lineage>
        <taxon>Eukaryota</taxon>
        <taxon>Fungi</taxon>
        <taxon>Dikarya</taxon>
        <taxon>Ascomycota</taxon>
        <taxon>Pezizomycotina</taxon>
        <taxon>Eurotiomycetes</taxon>
        <taxon>Chaetothyriomycetidae</taxon>
        <taxon>Chaetothyriales</taxon>
        <taxon>Herpotrichiellaceae</taxon>
        <taxon>Fonsecaea</taxon>
    </lineage>
</organism>
<dbReference type="InterPro" id="IPR027417">
    <property type="entry name" value="P-loop_NTPase"/>
</dbReference>
<dbReference type="InterPro" id="IPR056693">
    <property type="entry name" value="DUF7791"/>
</dbReference>
<feature type="region of interest" description="Disordered" evidence="2">
    <location>
        <begin position="1024"/>
        <end position="1090"/>
    </location>
</feature>
<evidence type="ECO:0000313" key="5">
    <source>
        <dbReference type="Proteomes" id="UP000053411"/>
    </source>
</evidence>